<comment type="similarity">
    <text evidence="2 13">Belongs to the sodium:solute symporter (SSF) (TC 2.A.21) family.</text>
</comment>
<evidence type="ECO:0000256" key="13">
    <source>
        <dbReference type="RuleBase" id="RU362091"/>
    </source>
</evidence>
<feature type="transmembrane region" description="Helical" evidence="14">
    <location>
        <begin position="404"/>
        <end position="425"/>
    </location>
</feature>
<keyword evidence="7 14" id="KW-1133">Transmembrane helix</keyword>
<evidence type="ECO:0000313" key="16">
    <source>
        <dbReference type="Proteomes" id="UP001250656"/>
    </source>
</evidence>
<proteinExistence type="inferred from homology"/>
<feature type="transmembrane region" description="Helical" evidence="14">
    <location>
        <begin position="76"/>
        <end position="95"/>
    </location>
</feature>
<dbReference type="InterPro" id="IPR001734">
    <property type="entry name" value="Na/solute_symporter"/>
</dbReference>
<comment type="subcellular location">
    <subcellularLocation>
        <location evidence="1">Membrane</location>
        <topology evidence="1">Multi-pass membrane protein</topology>
    </subcellularLocation>
</comment>
<evidence type="ECO:0000313" key="15">
    <source>
        <dbReference type="EMBL" id="MDT7828838.1"/>
    </source>
</evidence>
<evidence type="ECO:0000256" key="11">
    <source>
        <dbReference type="ARBA" id="ARBA00023180"/>
    </source>
</evidence>
<evidence type="ECO:0000256" key="8">
    <source>
        <dbReference type="ARBA" id="ARBA00023053"/>
    </source>
</evidence>
<keyword evidence="11" id="KW-0325">Glycoprotein</keyword>
<feature type="transmembrane region" description="Helical" evidence="14">
    <location>
        <begin position="107"/>
        <end position="130"/>
    </location>
</feature>
<comment type="caution">
    <text evidence="15">The sequence shown here is derived from an EMBL/GenBank/DDBJ whole genome shotgun (WGS) entry which is preliminary data.</text>
</comment>
<evidence type="ECO:0000256" key="4">
    <source>
        <dbReference type="ARBA" id="ARBA00022692"/>
    </source>
</evidence>
<evidence type="ECO:0000256" key="2">
    <source>
        <dbReference type="ARBA" id="ARBA00006434"/>
    </source>
</evidence>
<accession>A0ABU3L668</accession>
<name>A0ABU3L668_9FLAO</name>
<keyword evidence="12" id="KW-0739">Sodium transport</keyword>
<dbReference type="EMBL" id="JAVTTP010000001">
    <property type="protein sequence ID" value="MDT7828838.1"/>
    <property type="molecule type" value="Genomic_DNA"/>
</dbReference>
<feature type="transmembrane region" description="Helical" evidence="14">
    <location>
        <begin position="269"/>
        <end position="289"/>
    </location>
</feature>
<keyword evidence="4 14" id="KW-0812">Transmembrane</keyword>
<sequence length="541" mass="59247">MLNRKILKNLRPTLYLMLALALAGGYLFLFTDSPVFWPGFIAMIFFYGLIFYMGTYAATMRQSGGADDVLLAGRNIPLWIGIFTMSATWVGGGYINGAAEYTYDDAYGLLWVQAPWGYGLSLIIGGLFFARKMRRFRFKTILDPLAQRYGKKMSVLLFLPALLGEIFWTAAILTALGATFATILGLDIRTAIVISSLIAIAYTAIGGMWAVALTDVVQLALLIIGLLIVIPYALHEVGGWDFAWEQYQLNMGDLAGILPTKEALGDYYYNWWDFALLLIFGGIPWQVYFQRVLSSKNENTAVRLSVMAGFVCILAAIPPVMIGVIGQAVPSWEAVGAAGAPDNSALILPYVVRYLTPDFVATIGLGAIAAAVMSSVDSSILSASSMTSWNVYRPIFRPNVSNEALAKVIKRCIWIIGIAGTLLALNITSVYALWFLCSDFVYVLLFPQLVTALFYKKANFIGSLAGFAVSFILRFGGGDATLGIPVLIDYPMIQDGEVLFPFRTLSMASGLVTIIVVSWFTQKWSPSRPLKIVGDGEELEK</sequence>
<dbReference type="Proteomes" id="UP001250656">
    <property type="component" value="Unassembled WGS sequence"/>
</dbReference>
<dbReference type="InterPro" id="IPR052244">
    <property type="entry name" value="Choline_transporter"/>
</dbReference>
<keyword evidence="16" id="KW-1185">Reference proteome</keyword>
<evidence type="ECO:0000256" key="1">
    <source>
        <dbReference type="ARBA" id="ARBA00004141"/>
    </source>
</evidence>
<gene>
    <name evidence="15" type="ORF">RQM65_09200</name>
</gene>
<evidence type="ECO:0000256" key="9">
    <source>
        <dbReference type="ARBA" id="ARBA00023065"/>
    </source>
</evidence>
<keyword evidence="5" id="KW-0769">Symport</keyword>
<keyword evidence="3" id="KW-0813">Transport</keyword>
<dbReference type="PANTHER" id="PTHR45897:SF4">
    <property type="entry name" value="HIGH-AFFINITY CHOLINE TRANSPORTER 1"/>
    <property type="match status" value="1"/>
</dbReference>
<feature type="transmembrane region" description="Helical" evidence="14">
    <location>
        <begin position="500"/>
        <end position="521"/>
    </location>
</feature>
<evidence type="ECO:0000256" key="7">
    <source>
        <dbReference type="ARBA" id="ARBA00022989"/>
    </source>
</evidence>
<evidence type="ECO:0000256" key="14">
    <source>
        <dbReference type="SAM" id="Phobius"/>
    </source>
</evidence>
<evidence type="ECO:0000256" key="6">
    <source>
        <dbReference type="ARBA" id="ARBA00022979"/>
    </source>
</evidence>
<protein>
    <submittedName>
        <fullName evidence="15">Sodium:solute symporter family protein</fullName>
    </submittedName>
</protein>
<dbReference type="InterPro" id="IPR038377">
    <property type="entry name" value="Na/Glc_symporter_sf"/>
</dbReference>
<feature type="transmembrane region" description="Helical" evidence="14">
    <location>
        <begin position="12"/>
        <end position="29"/>
    </location>
</feature>
<feature type="transmembrane region" description="Helical" evidence="14">
    <location>
        <begin position="301"/>
        <end position="325"/>
    </location>
</feature>
<dbReference type="Gene3D" id="1.20.1730.10">
    <property type="entry name" value="Sodium/glucose cotransporter"/>
    <property type="match status" value="1"/>
</dbReference>
<dbReference type="PANTHER" id="PTHR45897">
    <property type="entry name" value="HIGH-AFFINITY CHOLINE TRANSPORTER 1"/>
    <property type="match status" value="1"/>
</dbReference>
<feature type="transmembrane region" description="Helical" evidence="14">
    <location>
        <begin position="155"/>
        <end position="184"/>
    </location>
</feature>
<dbReference type="CDD" id="cd11474">
    <property type="entry name" value="SLC5sbd_CHT"/>
    <property type="match status" value="1"/>
</dbReference>
<keyword evidence="8" id="KW-0915">Sodium</keyword>
<feature type="transmembrane region" description="Helical" evidence="14">
    <location>
        <begin position="467"/>
        <end position="488"/>
    </location>
</feature>
<reference evidence="15 16" key="1">
    <citation type="submission" date="2023-09" db="EMBL/GenBank/DDBJ databases">
        <title>Novel taxa isolated from Blanes Bay.</title>
        <authorList>
            <person name="Rey-Velasco X."/>
            <person name="Lucena T."/>
        </authorList>
    </citation>
    <scope>NUCLEOTIDE SEQUENCE [LARGE SCALE GENOMIC DNA]</scope>
    <source>
        <strain evidence="15 16">S334</strain>
    </source>
</reference>
<feature type="transmembrane region" description="Helical" evidence="14">
    <location>
        <begin position="190"/>
        <end position="209"/>
    </location>
</feature>
<evidence type="ECO:0000256" key="5">
    <source>
        <dbReference type="ARBA" id="ARBA00022847"/>
    </source>
</evidence>
<keyword evidence="10 14" id="KW-0472">Membrane</keyword>
<evidence type="ECO:0000256" key="12">
    <source>
        <dbReference type="ARBA" id="ARBA00023201"/>
    </source>
</evidence>
<feature type="transmembrane region" description="Helical" evidence="14">
    <location>
        <begin position="431"/>
        <end position="455"/>
    </location>
</feature>
<evidence type="ECO:0000256" key="3">
    <source>
        <dbReference type="ARBA" id="ARBA00022448"/>
    </source>
</evidence>
<dbReference type="PROSITE" id="PS00456">
    <property type="entry name" value="NA_SOLUT_SYMP_1"/>
    <property type="match status" value="1"/>
</dbReference>
<dbReference type="Pfam" id="PF00474">
    <property type="entry name" value="SSF"/>
    <property type="match status" value="1"/>
</dbReference>
<dbReference type="PROSITE" id="PS50283">
    <property type="entry name" value="NA_SOLUT_SYMP_3"/>
    <property type="match status" value="1"/>
</dbReference>
<organism evidence="15 16">
    <name type="scientific">Pricia mediterranea</name>
    <dbReference type="NCBI Taxonomy" id="3076079"/>
    <lineage>
        <taxon>Bacteria</taxon>
        <taxon>Pseudomonadati</taxon>
        <taxon>Bacteroidota</taxon>
        <taxon>Flavobacteriia</taxon>
        <taxon>Flavobacteriales</taxon>
        <taxon>Flavobacteriaceae</taxon>
        <taxon>Pricia</taxon>
    </lineage>
</organism>
<keyword evidence="9" id="KW-0406">Ion transport</keyword>
<feature type="transmembrane region" description="Helical" evidence="14">
    <location>
        <begin position="216"/>
        <end position="234"/>
    </location>
</feature>
<dbReference type="RefSeq" id="WP_314014384.1">
    <property type="nucleotide sequence ID" value="NZ_JAVTTP010000001.1"/>
</dbReference>
<evidence type="ECO:0000256" key="10">
    <source>
        <dbReference type="ARBA" id="ARBA00023136"/>
    </source>
</evidence>
<feature type="transmembrane region" description="Helical" evidence="14">
    <location>
        <begin position="359"/>
        <end position="383"/>
    </location>
</feature>
<keyword evidence="6" id="KW-0530">Neurotransmitter biosynthesis</keyword>
<feature type="transmembrane region" description="Helical" evidence="14">
    <location>
        <begin position="35"/>
        <end position="55"/>
    </location>
</feature>
<dbReference type="InterPro" id="IPR018212">
    <property type="entry name" value="Na/solute_symporter_CS"/>
</dbReference>